<name>A0A3N4IPN9_ASCIM</name>
<keyword evidence="2" id="KW-1185">Reference proteome</keyword>
<organism evidence="1 2">
    <name type="scientific">Ascobolus immersus RN42</name>
    <dbReference type="NCBI Taxonomy" id="1160509"/>
    <lineage>
        <taxon>Eukaryota</taxon>
        <taxon>Fungi</taxon>
        <taxon>Dikarya</taxon>
        <taxon>Ascomycota</taxon>
        <taxon>Pezizomycotina</taxon>
        <taxon>Pezizomycetes</taxon>
        <taxon>Pezizales</taxon>
        <taxon>Ascobolaceae</taxon>
        <taxon>Ascobolus</taxon>
    </lineage>
</organism>
<sequence>MQVTVDANTDCTHSDGDCPTDWDSELEGDFGGTCPVFDDRTPERLEEEGEILMERLRVWELKMKNKCCKEKFYKKYEY</sequence>
<proteinExistence type="predicted"/>
<evidence type="ECO:0000313" key="2">
    <source>
        <dbReference type="Proteomes" id="UP000275078"/>
    </source>
</evidence>
<accession>A0A3N4IPN9</accession>
<evidence type="ECO:0000313" key="1">
    <source>
        <dbReference type="EMBL" id="RPA87695.1"/>
    </source>
</evidence>
<dbReference type="Proteomes" id="UP000275078">
    <property type="component" value="Unassembled WGS sequence"/>
</dbReference>
<dbReference type="EMBL" id="ML119646">
    <property type="protein sequence ID" value="RPA87695.1"/>
    <property type="molecule type" value="Genomic_DNA"/>
</dbReference>
<reference evidence="1 2" key="1">
    <citation type="journal article" date="2018" name="Nat. Ecol. Evol.">
        <title>Pezizomycetes genomes reveal the molecular basis of ectomycorrhizal truffle lifestyle.</title>
        <authorList>
            <person name="Murat C."/>
            <person name="Payen T."/>
            <person name="Noel B."/>
            <person name="Kuo A."/>
            <person name="Morin E."/>
            <person name="Chen J."/>
            <person name="Kohler A."/>
            <person name="Krizsan K."/>
            <person name="Balestrini R."/>
            <person name="Da Silva C."/>
            <person name="Montanini B."/>
            <person name="Hainaut M."/>
            <person name="Levati E."/>
            <person name="Barry K.W."/>
            <person name="Belfiori B."/>
            <person name="Cichocki N."/>
            <person name="Clum A."/>
            <person name="Dockter R.B."/>
            <person name="Fauchery L."/>
            <person name="Guy J."/>
            <person name="Iotti M."/>
            <person name="Le Tacon F."/>
            <person name="Lindquist E.A."/>
            <person name="Lipzen A."/>
            <person name="Malagnac F."/>
            <person name="Mello A."/>
            <person name="Molinier V."/>
            <person name="Miyauchi S."/>
            <person name="Poulain J."/>
            <person name="Riccioni C."/>
            <person name="Rubini A."/>
            <person name="Sitrit Y."/>
            <person name="Splivallo R."/>
            <person name="Traeger S."/>
            <person name="Wang M."/>
            <person name="Zifcakova L."/>
            <person name="Wipf D."/>
            <person name="Zambonelli A."/>
            <person name="Paolocci F."/>
            <person name="Nowrousian M."/>
            <person name="Ottonello S."/>
            <person name="Baldrian P."/>
            <person name="Spatafora J.W."/>
            <person name="Henrissat B."/>
            <person name="Nagy L.G."/>
            <person name="Aury J.M."/>
            <person name="Wincker P."/>
            <person name="Grigoriev I.V."/>
            <person name="Bonfante P."/>
            <person name="Martin F.M."/>
        </authorList>
    </citation>
    <scope>NUCLEOTIDE SEQUENCE [LARGE SCALE GENOMIC DNA]</scope>
    <source>
        <strain evidence="1 2">RN42</strain>
    </source>
</reference>
<protein>
    <submittedName>
        <fullName evidence="1">Uncharacterized protein</fullName>
    </submittedName>
</protein>
<gene>
    <name evidence="1" type="ORF">BJ508DRAFT_320691</name>
</gene>
<dbReference type="AlphaFoldDB" id="A0A3N4IPN9"/>